<dbReference type="EMBL" id="CP089276">
    <property type="protein sequence ID" value="USP77274.1"/>
    <property type="molecule type" value="Genomic_DNA"/>
</dbReference>
<feature type="compositionally biased region" description="Polar residues" evidence="1">
    <location>
        <begin position="1"/>
        <end position="12"/>
    </location>
</feature>
<feature type="region of interest" description="Disordered" evidence="1">
    <location>
        <begin position="1"/>
        <end position="195"/>
    </location>
</feature>
<protein>
    <submittedName>
        <fullName evidence="2">Uncharacterized protein</fullName>
    </submittedName>
</protein>
<feature type="compositionally biased region" description="Polar residues" evidence="1">
    <location>
        <begin position="122"/>
        <end position="147"/>
    </location>
</feature>
<dbReference type="VEuPathDB" id="FungiDB:yc1106_04548"/>
<dbReference type="Proteomes" id="UP001056012">
    <property type="component" value="Chromosome 3"/>
</dbReference>
<dbReference type="AlphaFoldDB" id="A0A9Q9DT03"/>
<sequence length="210" mass="22856">MASATMSSNKQEPTVFDIKKPKSGSSVRRWFHVFKHATLKNRQNDTDSLKIKPHRDSAPCTPEPSTTEGEPESPQTEAEDPKEPTGSHCPSPTTTPKAKPTLPVPSFEPLHQALASVPEDTASPSVPETSASLSVPAKNSTRATASKSRQHRKTTMITPELMQQIQTSNRKHSSSPLLNGGELRTKTLGTVTSTNRAKEVLASPLRWSEQ</sequence>
<proteinExistence type="predicted"/>
<name>A0A9Q9DT03_CURCL</name>
<gene>
    <name evidence="2" type="ORF">yc1106_04548</name>
</gene>
<reference evidence="2" key="1">
    <citation type="submission" date="2021-12" db="EMBL/GenBank/DDBJ databases">
        <title>Curvularia clavata genome.</title>
        <authorList>
            <person name="Cao Y."/>
        </authorList>
    </citation>
    <scope>NUCLEOTIDE SEQUENCE</scope>
    <source>
        <strain evidence="2">Yc1106</strain>
    </source>
</reference>
<organism evidence="2 3">
    <name type="scientific">Curvularia clavata</name>
    <dbReference type="NCBI Taxonomy" id="95742"/>
    <lineage>
        <taxon>Eukaryota</taxon>
        <taxon>Fungi</taxon>
        <taxon>Dikarya</taxon>
        <taxon>Ascomycota</taxon>
        <taxon>Pezizomycotina</taxon>
        <taxon>Dothideomycetes</taxon>
        <taxon>Pleosporomycetidae</taxon>
        <taxon>Pleosporales</taxon>
        <taxon>Pleosporineae</taxon>
        <taxon>Pleosporaceae</taxon>
        <taxon>Curvularia</taxon>
    </lineage>
</organism>
<evidence type="ECO:0000313" key="3">
    <source>
        <dbReference type="Proteomes" id="UP001056012"/>
    </source>
</evidence>
<feature type="compositionally biased region" description="Basic and acidic residues" evidence="1">
    <location>
        <begin position="42"/>
        <end position="57"/>
    </location>
</feature>
<evidence type="ECO:0000256" key="1">
    <source>
        <dbReference type="SAM" id="MobiDB-lite"/>
    </source>
</evidence>
<feature type="compositionally biased region" description="Polar residues" evidence="1">
    <location>
        <begin position="155"/>
        <end position="168"/>
    </location>
</feature>
<accession>A0A9Q9DT03</accession>
<keyword evidence="3" id="KW-1185">Reference proteome</keyword>
<evidence type="ECO:0000313" key="2">
    <source>
        <dbReference type="EMBL" id="USP77274.1"/>
    </source>
</evidence>
<feature type="compositionally biased region" description="Basic residues" evidence="1">
    <location>
        <begin position="29"/>
        <end position="39"/>
    </location>
</feature>
<feature type="compositionally biased region" description="Low complexity" evidence="1">
    <location>
        <begin position="59"/>
        <end position="76"/>
    </location>
</feature>
<dbReference type="OrthoDB" id="3693161at2759"/>
<feature type="compositionally biased region" description="Low complexity" evidence="1">
    <location>
        <begin position="90"/>
        <end position="105"/>
    </location>
</feature>